<accession>A0ABW0T3T6</accession>
<comment type="catalytic activity">
    <reaction evidence="1">
        <text>ATP + protein L-histidine = ADP + protein N-phospho-L-histidine.</text>
        <dbReference type="EC" id="2.7.13.3"/>
    </reaction>
</comment>
<reference evidence="10" key="1">
    <citation type="journal article" date="2019" name="Int. J. Syst. Evol. Microbiol.">
        <title>The Global Catalogue of Microorganisms (GCM) 10K type strain sequencing project: providing services to taxonomists for standard genome sequencing and annotation.</title>
        <authorList>
            <consortium name="The Broad Institute Genomics Platform"/>
            <consortium name="The Broad Institute Genome Sequencing Center for Infectious Disease"/>
            <person name="Wu L."/>
            <person name="Ma J."/>
        </authorList>
    </citation>
    <scope>NUCLEOTIDE SEQUENCE [LARGE SCALE GENOMIC DNA]</scope>
    <source>
        <strain evidence="10">JCM 3366</strain>
    </source>
</reference>
<evidence type="ECO:0000256" key="4">
    <source>
        <dbReference type="ARBA" id="ARBA00022679"/>
    </source>
</evidence>
<dbReference type="CDD" id="cd00082">
    <property type="entry name" value="HisKA"/>
    <property type="match status" value="1"/>
</dbReference>
<dbReference type="Proteomes" id="UP001596107">
    <property type="component" value="Unassembled WGS sequence"/>
</dbReference>
<feature type="transmembrane region" description="Helical" evidence="7">
    <location>
        <begin position="193"/>
        <end position="212"/>
    </location>
</feature>
<dbReference type="InterPro" id="IPR050736">
    <property type="entry name" value="Sensor_HK_Regulatory"/>
</dbReference>
<evidence type="ECO:0000313" key="10">
    <source>
        <dbReference type="Proteomes" id="UP001596107"/>
    </source>
</evidence>
<evidence type="ECO:0000256" key="6">
    <source>
        <dbReference type="ARBA" id="ARBA00023012"/>
    </source>
</evidence>
<gene>
    <name evidence="9" type="ORF">ACFPOD_01715</name>
</gene>
<dbReference type="RefSeq" id="WP_223020331.1">
    <property type="nucleotide sequence ID" value="NZ_CP078143.1"/>
</dbReference>
<dbReference type="InterPro" id="IPR004358">
    <property type="entry name" value="Sig_transdc_His_kin-like_C"/>
</dbReference>
<keyword evidence="5 9" id="KW-0418">Kinase</keyword>
<dbReference type="Pfam" id="PF00512">
    <property type="entry name" value="HisKA"/>
    <property type="match status" value="1"/>
</dbReference>
<evidence type="ECO:0000256" key="2">
    <source>
        <dbReference type="ARBA" id="ARBA00012438"/>
    </source>
</evidence>
<dbReference type="PRINTS" id="PR00344">
    <property type="entry name" value="BCTRLSENSOR"/>
</dbReference>
<dbReference type="SUPFAM" id="SSF55874">
    <property type="entry name" value="ATPase domain of HSP90 chaperone/DNA topoisomerase II/histidine kinase"/>
    <property type="match status" value="1"/>
</dbReference>
<feature type="transmembrane region" description="Helical" evidence="7">
    <location>
        <begin position="119"/>
        <end position="140"/>
    </location>
</feature>
<feature type="transmembrane region" description="Helical" evidence="7">
    <location>
        <begin position="152"/>
        <end position="173"/>
    </location>
</feature>
<protein>
    <recommendedName>
        <fullName evidence="2">histidine kinase</fullName>
        <ecNumber evidence="2">2.7.13.3</ecNumber>
    </recommendedName>
</protein>
<dbReference type="SUPFAM" id="SSF47384">
    <property type="entry name" value="Homodimeric domain of signal transducing histidine kinase"/>
    <property type="match status" value="1"/>
</dbReference>
<dbReference type="InterPro" id="IPR036890">
    <property type="entry name" value="HATPase_C_sf"/>
</dbReference>
<dbReference type="PROSITE" id="PS50109">
    <property type="entry name" value="HIS_KIN"/>
    <property type="match status" value="1"/>
</dbReference>
<dbReference type="EMBL" id="JBHSNB010000001">
    <property type="protein sequence ID" value="MFC5583812.1"/>
    <property type="molecule type" value="Genomic_DNA"/>
</dbReference>
<dbReference type="PANTHER" id="PTHR43711:SF1">
    <property type="entry name" value="HISTIDINE KINASE 1"/>
    <property type="match status" value="1"/>
</dbReference>
<feature type="transmembrane region" description="Helical" evidence="7">
    <location>
        <begin position="91"/>
        <end position="113"/>
    </location>
</feature>
<evidence type="ECO:0000256" key="3">
    <source>
        <dbReference type="ARBA" id="ARBA00022553"/>
    </source>
</evidence>
<organism evidence="9 10">
    <name type="scientific">Nitratireductor kimnyeongensis</name>
    <dbReference type="NCBI Taxonomy" id="430679"/>
    <lineage>
        <taxon>Bacteria</taxon>
        <taxon>Pseudomonadati</taxon>
        <taxon>Pseudomonadota</taxon>
        <taxon>Alphaproteobacteria</taxon>
        <taxon>Hyphomicrobiales</taxon>
        <taxon>Phyllobacteriaceae</taxon>
        <taxon>Nitratireductor</taxon>
    </lineage>
</organism>
<dbReference type="GO" id="GO:0016301">
    <property type="term" value="F:kinase activity"/>
    <property type="evidence" value="ECO:0007669"/>
    <property type="project" value="UniProtKB-KW"/>
</dbReference>
<comment type="caution">
    <text evidence="9">The sequence shown here is derived from an EMBL/GenBank/DDBJ whole genome shotgun (WGS) entry which is preliminary data.</text>
</comment>
<evidence type="ECO:0000256" key="1">
    <source>
        <dbReference type="ARBA" id="ARBA00000085"/>
    </source>
</evidence>
<dbReference type="InterPro" id="IPR036097">
    <property type="entry name" value="HisK_dim/P_sf"/>
</dbReference>
<keyword evidence="6" id="KW-0902">Two-component regulatory system</keyword>
<dbReference type="InterPro" id="IPR005467">
    <property type="entry name" value="His_kinase_dom"/>
</dbReference>
<dbReference type="InterPro" id="IPR003594">
    <property type="entry name" value="HATPase_dom"/>
</dbReference>
<dbReference type="Gene3D" id="3.30.565.10">
    <property type="entry name" value="Histidine kinase-like ATPase, C-terminal domain"/>
    <property type="match status" value="1"/>
</dbReference>
<feature type="domain" description="Histidine kinase" evidence="8">
    <location>
        <begin position="259"/>
        <end position="471"/>
    </location>
</feature>
<evidence type="ECO:0000256" key="7">
    <source>
        <dbReference type="SAM" id="Phobius"/>
    </source>
</evidence>
<evidence type="ECO:0000259" key="8">
    <source>
        <dbReference type="PROSITE" id="PS50109"/>
    </source>
</evidence>
<dbReference type="SMART" id="SM00387">
    <property type="entry name" value="HATPase_c"/>
    <property type="match status" value="1"/>
</dbReference>
<proteinExistence type="predicted"/>
<name>A0ABW0T3T6_9HYPH</name>
<evidence type="ECO:0000256" key="5">
    <source>
        <dbReference type="ARBA" id="ARBA00022777"/>
    </source>
</evidence>
<sequence length="489" mass="54963">MLDLKTLLLLEVCTTALQAFAWLLVWRSWRYLYELKLIAAGFSAIALGLLLLTLRGPDPHALHIFVDNMTIKLGLVLLADGMARFLGHPGCLRVGLIILAAHMALWSLAMALAPLDLSLRIHASTVFTLAMMGLMIRILYVDRGQPSFLRWITIALLVEYIGASLLQSALIFLQPTLFAEAPILSDVNSWYFFQGHLFVVGLFICLLFMVGVRLSLDLRDRNAALAQEVTERRRLEGELSASLDQEKTAREEQRQFMHMVSHEFRTPLAAIRYATEMLGIMIQNPSDAVEKRLIGIDASVSRMTQLIDRFLSTEKQAVSGLKIEKLDLRRLTMEVQQYFDHVDLGQRLKVRPLDEAPDYWGDVEMLQTVIVNLVDNALKYSPRDQPVEVTFSRRNNLLVVKVADRGIGVPEAERSHVGRRFFRASNTRRTAGNGLGLYTCRKLIGYHRGTLDLRPRNGGGTVATIRLPMPGLATASLSNEITVEETERA</sequence>
<dbReference type="Pfam" id="PF02518">
    <property type="entry name" value="HATPase_c"/>
    <property type="match status" value="1"/>
</dbReference>
<keyword evidence="3" id="KW-0597">Phosphoprotein</keyword>
<feature type="transmembrane region" description="Helical" evidence="7">
    <location>
        <begin position="6"/>
        <end position="25"/>
    </location>
</feature>
<feature type="transmembrane region" description="Helical" evidence="7">
    <location>
        <begin position="37"/>
        <end position="54"/>
    </location>
</feature>
<dbReference type="Gene3D" id="1.10.287.130">
    <property type="match status" value="1"/>
</dbReference>
<evidence type="ECO:0000313" key="9">
    <source>
        <dbReference type="EMBL" id="MFC5583812.1"/>
    </source>
</evidence>
<keyword evidence="10" id="KW-1185">Reference proteome</keyword>
<keyword evidence="7" id="KW-1133">Transmembrane helix</keyword>
<dbReference type="InterPro" id="IPR003661">
    <property type="entry name" value="HisK_dim/P_dom"/>
</dbReference>
<keyword evidence="7" id="KW-0812">Transmembrane</keyword>
<dbReference type="EC" id="2.7.13.3" evidence="2"/>
<dbReference type="SMART" id="SM00388">
    <property type="entry name" value="HisKA"/>
    <property type="match status" value="1"/>
</dbReference>
<keyword evidence="7" id="KW-0472">Membrane</keyword>
<keyword evidence="4" id="KW-0808">Transferase</keyword>
<dbReference type="PANTHER" id="PTHR43711">
    <property type="entry name" value="TWO-COMPONENT HISTIDINE KINASE"/>
    <property type="match status" value="1"/>
</dbReference>